<accession>A0A8S8ZIC5</accession>
<dbReference type="EMBL" id="NMPR01000105">
    <property type="protein sequence ID" value="KAA8630404.1"/>
    <property type="molecule type" value="Genomic_DNA"/>
</dbReference>
<dbReference type="Proteomes" id="UP000433876">
    <property type="component" value="Unassembled WGS sequence"/>
</dbReference>
<evidence type="ECO:0000313" key="1">
    <source>
        <dbReference type="EMBL" id="KAA8630404.1"/>
    </source>
</evidence>
<dbReference type="AlphaFoldDB" id="A0A8S8ZIC5"/>
<dbReference type="VEuPathDB" id="FungiDB:SMAC_01231"/>
<proteinExistence type="predicted"/>
<name>A0A8S8ZIC5_SORMA</name>
<comment type="caution">
    <text evidence="1">The sequence shown here is derived from an EMBL/GenBank/DDBJ whole genome shotgun (WGS) entry which is preliminary data.</text>
</comment>
<evidence type="ECO:0000313" key="2">
    <source>
        <dbReference type="Proteomes" id="UP000433876"/>
    </source>
</evidence>
<protein>
    <recommendedName>
        <fullName evidence="3">Ankyrin repeat protein</fullName>
    </recommendedName>
</protein>
<dbReference type="OMA" id="IAVWGRA"/>
<evidence type="ECO:0008006" key="3">
    <source>
        <dbReference type="Google" id="ProtNLM"/>
    </source>
</evidence>
<sequence length="344" mass="39194">MEFLSSIFKTLALNMVNPPSADDSAPKEQDVIDRTANPYQPTAMEVIFVRAMLERALQLPPEIINSVIDHAEYWPHASTLIDYSSWPQTERVVHAGDPNSENVFLLRTLPLGFVKPPSSFFKHDRNREAPLEPIPREPKEFPVDAYQSRISPTLSHPCRKIKFTIVSHDQGWGGQGHRRTYNQSYTWFDVGLERCLQTKDGIDQPTFDPQTLSTLIPRVHEVDPEAEGDRHLQGPHTFDFPLIAEPDTMIQCNEVANSTYHQYEVEWKWTDDTSSADFFDTGHGCEEGMLENPLPKIGRGQATGDGKFVRDLKLGDVVTVWAKARFPGWANHIKRIQVDVYWVV</sequence>
<gene>
    <name evidence="1" type="ORF">SMACR_01231</name>
</gene>
<organism evidence="1 2">
    <name type="scientific">Sordaria macrospora</name>
    <dbReference type="NCBI Taxonomy" id="5147"/>
    <lineage>
        <taxon>Eukaryota</taxon>
        <taxon>Fungi</taxon>
        <taxon>Dikarya</taxon>
        <taxon>Ascomycota</taxon>
        <taxon>Pezizomycotina</taxon>
        <taxon>Sordariomycetes</taxon>
        <taxon>Sordariomycetidae</taxon>
        <taxon>Sordariales</taxon>
        <taxon>Sordariaceae</taxon>
        <taxon>Sordaria</taxon>
    </lineage>
</organism>
<reference evidence="1 2" key="1">
    <citation type="submission" date="2017-07" db="EMBL/GenBank/DDBJ databases">
        <title>Genome sequence of the Sordaria macrospora wild type strain R19027.</title>
        <authorList>
            <person name="Nowrousian M."/>
            <person name="Teichert I."/>
            <person name="Kueck U."/>
        </authorList>
    </citation>
    <scope>NUCLEOTIDE SEQUENCE [LARGE SCALE GENOMIC DNA]</scope>
    <source>
        <strain evidence="1 2">R19027</strain>
        <tissue evidence="1">Mycelium</tissue>
    </source>
</reference>